<keyword evidence="2" id="KW-1185">Reference proteome</keyword>
<dbReference type="Proteomes" id="UP000886523">
    <property type="component" value="Unassembled WGS sequence"/>
</dbReference>
<gene>
    <name evidence="1" type="ORF">BS47DRAFT_1400915</name>
</gene>
<name>A0A9P6DNR3_9AGAM</name>
<dbReference type="AlphaFoldDB" id="A0A9P6DNR3"/>
<evidence type="ECO:0000313" key="1">
    <source>
        <dbReference type="EMBL" id="KAF9504910.1"/>
    </source>
</evidence>
<accession>A0A9P6DNR3</accession>
<sequence>MTKERGIRKRYWIFSSITLHTSNLASADLSSDSHTLETLIHPSTAHAKARLSKVEEKYARVAEETMRFAFFKDVPKPERRKREVIHRGKLPRLEHDVSQFNPIHALSLQMEPHHVKRSRMLIPKIHVVLPTIMTVWLTLLKEHLTELSGSNFDNRAIVCTVLGWATHSK</sequence>
<organism evidence="1 2">
    <name type="scientific">Hydnum rufescens UP504</name>
    <dbReference type="NCBI Taxonomy" id="1448309"/>
    <lineage>
        <taxon>Eukaryota</taxon>
        <taxon>Fungi</taxon>
        <taxon>Dikarya</taxon>
        <taxon>Basidiomycota</taxon>
        <taxon>Agaricomycotina</taxon>
        <taxon>Agaricomycetes</taxon>
        <taxon>Cantharellales</taxon>
        <taxon>Hydnaceae</taxon>
        <taxon>Hydnum</taxon>
    </lineage>
</organism>
<evidence type="ECO:0000313" key="2">
    <source>
        <dbReference type="Proteomes" id="UP000886523"/>
    </source>
</evidence>
<reference evidence="1" key="1">
    <citation type="journal article" date="2020" name="Nat. Commun.">
        <title>Large-scale genome sequencing of mycorrhizal fungi provides insights into the early evolution of symbiotic traits.</title>
        <authorList>
            <person name="Miyauchi S."/>
            <person name="Kiss E."/>
            <person name="Kuo A."/>
            <person name="Drula E."/>
            <person name="Kohler A."/>
            <person name="Sanchez-Garcia M."/>
            <person name="Morin E."/>
            <person name="Andreopoulos B."/>
            <person name="Barry K.W."/>
            <person name="Bonito G."/>
            <person name="Buee M."/>
            <person name="Carver A."/>
            <person name="Chen C."/>
            <person name="Cichocki N."/>
            <person name="Clum A."/>
            <person name="Culley D."/>
            <person name="Crous P.W."/>
            <person name="Fauchery L."/>
            <person name="Girlanda M."/>
            <person name="Hayes R.D."/>
            <person name="Keri Z."/>
            <person name="LaButti K."/>
            <person name="Lipzen A."/>
            <person name="Lombard V."/>
            <person name="Magnuson J."/>
            <person name="Maillard F."/>
            <person name="Murat C."/>
            <person name="Nolan M."/>
            <person name="Ohm R.A."/>
            <person name="Pangilinan J."/>
            <person name="Pereira M.F."/>
            <person name="Perotto S."/>
            <person name="Peter M."/>
            <person name="Pfister S."/>
            <person name="Riley R."/>
            <person name="Sitrit Y."/>
            <person name="Stielow J.B."/>
            <person name="Szollosi G."/>
            <person name="Zifcakova L."/>
            <person name="Stursova M."/>
            <person name="Spatafora J.W."/>
            <person name="Tedersoo L."/>
            <person name="Vaario L.M."/>
            <person name="Yamada A."/>
            <person name="Yan M."/>
            <person name="Wang P."/>
            <person name="Xu J."/>
            <person name="Bruns T."/>
            <person name="Baldrian P."/>
            <person name="Vilgalys R."/>
            <person name="Dunand C."/>
            <person name="Henrissat B."/>
            <person name="Grigoriev I.V."/>
            <person name="Hibbett D."/>
            <person name="Nagy L.G."/>
            <person name="Martin F.M."/>
        </authorList>
    </citation>
    <scope>NUCLEOTIDE SEQUENCE</scope>
    <source>
        <strain evidence="1">UP504</strain>
    </source>
</reference>
<dbReference type="EMBL" id="MU129185">
    <property type="protein sequence ID" value="KAF9504910.1"/>
    <property type="molecule type" value="Genomic_DNA"/>
</dbReference>
<proteinExistence type="predicted"/>
<dbReference type="OrthoDB" id="1882346at2759"/>
<protein>
    <submittedName>
        <fullName evidence="1">Uncharacterized protein</fullName>
    </submittedName>
</protein>
<comment type="caution">
    <text evidence="1">The sequence shown here is derived from an EMBL/GenBank/DDBJ whole genome shotgun (WGS) entry which is preliminary data.</text>
</comment>